<dbReference type="PANTHER" id="PTHR28259:SF1">
    <property type="entry name" value="FLUORIDE EXPORT PROTEIN 1-RELATED"/>
    <property type="match status" value="1"/>
</dbReference>
<evidence type="ECO:0000256" key="7">
    <source>
        <dbReference type="ARBA" id="ARBA00035120"/>
    </source>
</evidence>
<evidence type="ECO:0000256" key="1">
    <source>
        <dbReference type="ARBA" id="ARBA00004651"/>
    </source>
</evidence>
<keyword evidence="6 10" id="KW-0407">Ion channel</keyword>
<dbReference type="EMBL" id="SLXT01000001">
    <property type="protein sequence ID" value="TCP68953.1"/>
    <property type="molecule type" value="Genomic_DNA"/>
</dbReference>
<feature type="transmembrane region" description="Helical" evidence="10">
    <location>
        <begin position="73"/>
        <end position="92"/>
    </location>
</feature>
<keyword evidence="10" id="KW-0479">Metal-binding</keyword>
<evidence type="ECO:0000256" key="6">
    <source>
        <dbReference type="ARBA" id="ARBA00023303"/>
    </source>
</evidence>
<comment type="activity regulation">
    <text evidence="10">Na(+) is not transported, but it plays an essential structural role and its presence is essential for fluoride channel function.</text>
</comment>
<evidence type="ECO:0000313" key="12">
    <source>
        <dbReference type="Proteomes" id="UP000294813"/>
    </source>
</evidence>
<comment type="catalytic activity">
    <reaction evidence="8">
        <text>fluoride(in) = fluoride(out)</text>
        <dbReference type="Rhea" id="RHEA:76159"/>
        <dbReference type="ChEBI" id="CHEBI:17051"/>
    </reaction>
    <physiologicalReaction direction="left-to-right" evidence="8">
        <dbReference type="Rhea" id="RHEA:76160"/>
    </physiologicalReaction>
</comment>
<comment type="subcellular location">
    <subcellularLocation>
        <location evidence="1 10">Cell membrane</location>
        <topology evidence="1 10">Multi-pass membrane protein</topology>
    </subcellularLocation>
</comment>
<reference evidence="11 12" key="1">
    <citation type="submission" date="2019-03" db="EMBL/GenBank/DDBJ databases">
        <title>Genomic Encyclopedia of Type Strains, Phase IV (KMG-IV): sequencing the most valuable type-strain genomes for metagenomic binning, comparative biology and taxonomic classification.</title>
        <authorList>
            <person name="Goeker M."/>
        </authorList>
    </citation>
    <scope>NUCLEOTIDE SEQUENCE [LARGE SCALE GENOMIC DNA]</scope>
    <source>
        <strain evidence="11 12">DSM 11170</strain>
    </source>
</reference>
<dbReference type="Proteomes" id="UP000294813">
    <property type="component" value="Unassembled WGS sequence"/>
</dbReference>
<dbReference type="Pfam" id="PF02537">
    <property type="entry name" value="CRCB"/>
    <property type="match status" value="1"/>
</dbReference>
<proteinExistence type="inferred from homology"/>
<dbReference type="PANTHER" id="PTHR28259">
    <property type="entry name" value="FLUORIDE EXPORT PROTEIN 1-RELATED"/>
    <property type="match status" value="1"/>
</dbReference>
<dbReference type="GO" id="GO:0005886">
    <property type="term" value="C:plasma membrane"/>
    <property type="evidence" value="ECO:0007669"/>
    <property type="project" value="UniProtKB-SubCell"/>
</dbReference>
<comment type="function">
    <text evidence="9 10">Fluoride-specific ion channel. Important for reducing fluoride concentration in the cell, thus reducing its toxicity.</text>
</comment>
<evidence type="ECO:0000256" key="2">
    <source>
        <dbReference type="ARBA" id="ARBA00022475"/>
    </source>
</evidence>
<dbReference type="HAMAP" id="MF_00454">
    <property type="entry name" value="FluC"/>
    <property type="match status" value="1"/>
</dbReference>
<evidence type="ECO:0000256" key="9">
    <source>
        <dbReference type="ARBA" id="ARBA00049940"/>
    </source>
</evidence>
<dbReference type="GO" id="GO:0062054">
    <property type="term" value="F:fluoride channel activity"/>
    <property type="evidence" value="ECO:0007669"/>
    <property type="project" value="UniProtKB-UniRule"/>
</dbReference>
<keyword evidence="4 10" id="KW-1133">Transmembrane helix</keyword>
<keyword evidence="10" id="KW-0813">Transport</keyword>
<feature type="binding site" evidence="10">
    <location>
        <position position="79"/>
    </location>
    <ligand>
        <name>Na(+)</name>
        <dbReference type="ChEBI" id="CHEBI:29101"/>
        <note>structural</note>
    </ligand>
</feature>
<keyword evidence="5 10" id="KW-0472">Membrane</keyword>
<comment type="caution">
    <text evidence="11">The sequence shown here is derived from an EMBL/GenBank/DDBJ whole genome shotgun (WGS) entry which is preliminary data.</text>
</comment>
<evidence type="ECO:0000256" key="8">
    <source>
        <dbReference type="ARBA" id="ARBA00035585"/>
    </source>
</evidence>
<organism evidence="11 12">
    <name type="scientific">Heliophilum fasciatum</name>
    <dbReference type="NCBI Taxonomy" id="35700"/>
    <lineage>
        <taxon>Bacteria</taxon>
        <taxon>Bacillati</taxon>
        <taxon>Bacillota</taxon>
        <taxon>Clostridia</taxon>
        <taxon>Eubacteriales</taxon>
        <taxon>Heliobacteriaceae</taxon>
        <taxon>Heliophilum</taxon>
    </lineage>
</organism>
<dbReference type="InterPro" id="IPR003691">
    <property type="entry name" value="FluC"/>
</dbReference>
<name>A0A4R2RZ85_9FIRM</name>
<keyword evidence="12" id="KW-1185">Reference proteome</keyword>
<dbReference type="GO" id="GO:0046872">
    <property type="term" value="F:metal ion binding"/>
    <property type="evidence" value="ECO:0007669"/>
    <property type="project" value="UniProtKB-KW"/>
</dbReference>
<evidence type="ECO:0000256" key="3">
    <source>
        <dbReference type="ARBA" id="ARBA00022692"/>
    </source>
</evidence>
<evidence type="ECO:0000313" key="11">
    <source>
        <dbReference type="EMBL" id="TCP68953.1"/>
    </source>
</evidence>
<dbReference type="AlphaFoldDB" id="A0A4R2RZ85"/>
<evidence type="ECO:0000256" key="5">
    <source>
        <dbReference type="ARBA" id="ARBA00023136"/>
    </source>
</evidence>
<dbReference type="RefSeq" id="WP_131917744.1">
    <property type="nucleotide sequence ID" value="NZ_JAOQNU010000001.1"/>
</dbReference>
<feature type="transmembrane region" description="Helical" evidence="10">
    <location>
        <begin position="35"/>
        <end position="53"/>
    </location>
</feature>
<keyword evidence="3 10" id="KW-0812">Transmembrane</keyword>
<gene>
    <name evidence="10" type="primary">fluC</name>
    <name evidence="10" type="synonym">crcB</name>
    <name evidence="11" type="ORF">EDD73_101119</name>
</gene>
<comment type="similarity">
    <text evidence="7 10">Belongs to the fluoride channel Fluc/FEX (TC 1.A.43) family.</text>
</comment>
<keyword evidence="10" id="KW-0915">Sodium</keyword>
<sequence length="125" mass="13702">MELLWIGLGGIGGAWLRYGLALWSGKRWPGAKIPWMTMFINVTGAFLLGLSAAHLESVTDDGSMAALVERYGWQIGFLGAYTTFSTFGYEAVRLIELGKWDKFFTYLLGTTVMGLLACGLGYFLG</sequence>
<feature type="binding site" evidence="10">
    <location>
        <position position="82"/>
    </location>
    <ligand>
        <name>Na(+)</name>
        <dbReference type="ChEBI" id="CHEBI:29101"/>
        <note>structural</note>
    </ligand>
</feature>
<feature type="transmembrane region" description="Helical" evidence="10">
    <location>
        <begin position="6"/>
        <end position="23"/>
    </location>
</feature>
<accession>A0A4R2RZ85</accession>
<keyword evidence="10" id="KW-0406">Ion transport</keyword>
<dbReference type="GO" id="GO:0140114">
    <property type="term" value="P:cellular detoxification of fluoride"/>
    <property type="evidence" value="ECO:0007669"/>
    <property type="project" value="UniProtKB-UniRule"/>
</dbReference>
<dbReference type="OrthoDB" id="9815830at2"/>
<evidence type="ECO:0000256" key="10">
    <source>
        <dbReference type="HAMAP-Rule" id="MF_00454"/>
    </source>
</evidence>
<keyword evidence="2 10" id="KW-1003">Cell membrane</keyword>
<evidence type="ECO:0000256" key="4">
    <source>
        <dbReference type="ARBA" id="ARBA00022989"/>
    </source>
</evidence>
<protein>
    <recommendedName>
        <fullName evidence="10">Fluoride-specific ion channel FluC</fullName>
    </recommendedName>
</protein>
<feature type="transmembrane region" description="Helical" evidence="10">
    <location>
        <begin position="104"/>
        <end position="124"/>
    </location>
</feature>